<comment type="similarity">
    <text evidence="3">Belongs to the class-V pyridoxal-phosphate-dependent aminotransferase family. SerC subfamily.</text>
</comment>
<comment type="caution">
    <text evidence="14">The sequence shown here is derived from an EMBL/GenBank/DDBJ whole genome shotgun (WGS) entry which is preliminary data.</text>
</comment>
<dbReference type="PIRSF" id="PIRSF000525">
    <property type="entry name" value="SerC"/>
    <property type="match status" value="1"/>
</dbReference>
<dbReference type="GO" id="GO:0030170">
    <property type="term" value="F:pyridoxal phosphate binding"/>
    <property type="evidence" value="ECO:0007669"/>
    <property type="project" value="TreeGrafter"/>
</dbReference>
<dbReference type="FunFam" id="3.90.1150.10:FF:000006">
    <property type="entry name" value="Phosphoserine aminotransferase"/>
    <property type="match status" value="1"/>
</dbReference>
<gene>
    <name evidence="14" type="primary">PSAT1</name>
    <name evidence="14" type="ORF">CDAR_107651</name>
</gene>
<keyword evidence="5 12" id="KW-0028">Amino-acid biosynthesis</keyword>
<dbReference type="CDD" id="cd00611">
    <property type="entry name" value="PSAT_like"/>
    <property type="match status" value="1"/>
</dbReference>
<evidence type="ECO:0000256" key="8">
    <source>
        <dbReference type="ARBA" id="ARBA00023299"/>
    </source>
</evidence>
<evidence type="ECO:0000256" key="12">
    <source>
        <dbReference type="RuleBase" id="RU004505"/>
    </source>
</evidence>
<keyword evidence="15" id="KW-1185">Reference proteome</keyword>
<dbReference type="AlphaFoldDB" id="A0AAV4X4P1"/>
<dbReference type="FunFam" id="3.40.640.10:FF:000010">
    <property type="entry name" value="Phosphoserine aminotransferase"/>
    <property type="match status" value="1"/>
</dbReference>
<keyword evidence="6 12" id="KW-0808">Transferase</keyword>
<dbReference type="GO" id="GO:0005737">
    <property type="term" value="C:cytoplasm"/>
    <property type="evidence" value="ECO:0007669"/>
    <property type="project" value="TreeGrafter"/>
</dbReference>
<reference evidence="14 15" key="1">
    <citation type="submission" date="2021-06" db="EMBL/GenBank/DDBJ databases">
        <title>Caerostris darwini draft genome.</title>
        <authorList>
            <person name="Kono N."/>
            <person name="Arakawa K."/>
        </authorList>
    </citation>
    <scope>NUCLEOTIDE SEQUENCE [LARGE SCALE GENOMIC DNA]</scope>
</reference>
<evidence type="ECO:0000259" key="13">
    <source>
        <dbReference type="Pfam" id="PF00266"/>
    </source>
</evidence>
<feature type="domain" description="Aminotransferase class V" evidence="13">
    <location>
        <begin position="50"/>
        <end position="398"/>
    </location>
</feature>
<comment type="cofactor">
    <cofactor evidence="1 11">
        <name>pyridoxal 5'-phosphate</name>
        <dbReference type="ChEBI" id="CHEBI:597326"/>
    </cofactor>
</comment>
<organism evidence="14 15">
    <name type="scientific">Caerostris darwini</name>
    <dbReference type="NCBI Taxonomy" id="1538125"/>
    <lineage>
        <taxon>Eukaryota</taxon>
        <taxon>Metazoa</taxon>
        <taxon>Ecdysozoa</taxon>
        <taxon>Arthropoda</taxon>
        <taxon>Chelicerata</taxon>
        <taxon>Arachnida</taxon>
        <taxon>Araneae</taxon>
        <taxon>Araneomorphae</taxon>
        <taxon>Entelegynae</taxon>
        <taxon>Araneoidea</taxon>
        <taxon>Araneidae</taxon>
        <taxon>Caerostris</taxon>
    </lineage>
</organism>
<evidence type="ECO:0000313" key="14">
    <source>
        <dbReference type="EMBL" id="GIY89846.1"/>
    </source>
</evidence>
<name>A0AAV4X4P1_9ARAC</name>
<dbReference type="SUPFAM" id="SSF53383">
    <property type="entry name" value="PLP-dependent transferases"/>
    <property type="match status" value="1"/>
</dbReference>
<evidence type="ECO:0000256" key="11">
    <source>
        <dbReference type="RuleBase" id="RU004504"/>
    </source>
</evidence>
<dbReference type="GO" id="GO:0006564">
    <property type="term" value="P:L-serine biosynthetic process"/>
    <property type="evidence" value="ECO:0007669"/>
    <property type="project" value="UniProtKB-KW"/>
</dbReference>
<evidence type="ECO:0000256" key="10">
    <source>
        <dbReference type="ARBA" id="ARBA00049007"/>
    </source>
</evidence>
<dbReference type="PANTHER" id="PTHR43247">
    <property type="entry name" value="PHOSPHOSERINE AMINOTRANSFERASE"/>
    <property type="match status" value="1"/>
</dbReference>
<evidence type="ECO:0000313" key="15">
    <source>
        <dbReference type="Proteomes" id="UP001054837"/>
    </source>
</evidence>
<protein>
    <recommendedName>
        <fullName evidence="12">Phosphoserine aminotransferase</fullName>
        <ecNumber evidence="12">2.6.1.52</ecNumber>
    </recommendedName>
</protein>
<accession>A0AAV4X4P1</accession>
<evidence type="ECO:0000256" key="2">
    <source>
        <dbReference type="ARBA" id="ARBA00005099"/>
    </source>
</evidence>
<comment type="catalytic activity">
    <reaction evidence="10 12">
        <text>O-phospho-L-serine + 2-oxoglutarate = 3-phosphooxypyruvate + L-glutamate</text>
        <dbReference type="Rhea" id="RHEA:14329"/>
        <dbReference type="ChEBI" id="CHEBI:16810"/>
        <dbReference type="ChEBI" id="CHEBI:18110"/>
        <dbReference type="ChEBI" id="CHEBI:29985"/>
        <dbReference type="ChEBI" id="CHEBI:57524"/>
        <dbReference type="EC" id="2.6.1.52"/>
    </reaction>
</comment>
<dbReference type="PANTHER" id="PTHR43247:SF1">
    <property type="entry name" value="PHOSPHOSERINE AMINOTRANSFERASE"/>
    <property type="match status" value="1"/>
</dbReference>
<dbReference type="InterPro" id="IPR015424">
    <property type="entry name" value="PyrdxlP-dep_Trfase"/>
</dbReference>
<evidence type="ECO:0000256" key="9">
    <source>
        <dbReference type="ARBA" id="ARBA00047630"/>
    </source>
</evidence>
<dbReference type="InterPro" id="IPR015421">
    <property type="entry name" value="PyrdxlP-dep_Trfase_major"/>
</dbReference>
<dbReference type="NCBIfam" id="NF003764">
    <property type="entry name" value="PRK05355.1"/>
    <property type="match status" value="1"/>
</dbReference>
<comment type="catalytic activity">
    <reaction evidence="9">
        <text>4-(phosphooxy)-L-threonine + 2-oxoglutarate = (R)-3-hydroxy-2-oxo-4-phosphooxybutanoate + L-glutamate</text>
        <dbReference type="Rhea" id="RHEA:16573"/>
        <dbReference type="ChEBI" id="CHEBI:16810"/>
        <dbReference type="ChEBI" id="CHEBI:29985"/>
        <dbReference type="ChEBI" id="CHEBI:58452"/>
        <dbReference type="ChEBI" id="CHEBI:58538"/>
        <dbReference type="EC" id="2.6.1.52"/>
    </reaction>
</comment>
<sequence>MGLMLRYFNACVSRQGLFFRFHARDRRCFLQASFDTESNSPKTMASNKVMNFAPGPAKVPEEVIQQAYNEFLNYNNTGLSVCELTHRGADFGKINDEAEAALRELYQIPPNYKVLFMQGGGTGQFAVVPLNLCSSSDDVADYIVTGTWSSKAAQEAEKYCRVNRVLPKTSVYTGIPDKSEWKLSNNAKYIYYCANETIHGIEFDFIPETNGVPLVCDMSSNVLTRPIDITKFGVIFAGAQKNAGIPGVTFVIVREDLLGKALSICPTVFDYKITASNKSLYNTPPTFSVYVLGLVFKWVLANGGISAMDKISAVKSSLVYEVLDASNGFYHSVIKKENRSRMNIPFRIGGPAGSDELETKFLNEAKSRKMISLKGHRSVGGIRISLFNAITLDETKALVEFLKEFQANNQ</sequence>
<keyword evidence="8 12" id="KW-0718">Serine biosynthesis</keyword>
<dbReference type="HAMAP" id="MF_00160">
    <property type="entry name" value="SerC_aminotrans_5"/>
    <property type="match status" value="1"/>
</dbReference>
<dbReference type="Proteomes" id="UP001054837">
    <property type="component" value="Unassembled WGS sequence"/>
</dbReference>
<evidence type="ECO:0000256" key="5">
    <source>
        <dbReference type="ARBA" id="ARBA00022605"/>
    </source>
</evidence>
<evidence type="ECO:0000256" key="6">
    <source>
        <dbReference type="ARBA" id="ARBA00022679"/>
    </source>
</evidence>
<evidence type="ECO:0000256" key="3">
    <source>
        <dbReference type="ARBA" id="ARBA00006904"/>
    </source>
</evidence>
<dbReference type="EMBL" id="BPLQ01015701">
    <property type="protein sequence ID" value="GIY89846.1"/>
    <property type="molecule type" value="Genomic_DNA"/>
</dbReference>
<dbReference type="GO" id="GO:0004648">
    <property type="term" value="F:O-phospho-L-serine:2-oxoglutarate aminotransferase activity"/>
    <property type="evidence" value="ECO:0007669"/>
    <property type="project" value="UniProtKB-EC"/>
</dbReference>
<dbReference type="InterPro" id="IPR020578">
    <property type="entry name" value="Aminotrans_V_PyrdxlP_BS"/>
</dbReference>
<proteinExistence type="inferred from homology"/>
<evidence type="ECO:0000256" key="1">
    <source>
        <dbReference type="ARBA" id="ARBA00001933"/>
    </source>
</evidence>
<dbReference type="EC" id="2.6.1.52" evidence="12"/>
<dbReference type="NCBIfam" id="TIGR01364">
    <property type="entry name" value="serC_1"/>
    <property type="match status" value="1"/>
</dbReference>
<dbReference type="Gene3D" id="3.40.640.10">
    <property type="entry name" value="Type I PLP-dependent aspartate aminotransferase-like (Major domain)"/>
    <property type="match status" value="1"/>
</dbReference>
<keyword evidence="4 12" id="KW-0032">Aminotransferase</keyword>
<dbReference type="Pfam" id="PF00266">
    <property type="entry name" value="Aminotran_5"/>
    <property type="match status" value="1"/>
</dbReference>
<dbReference type="Gene3D" id="3.90.1150.10">
    <property type="entry name" value="Aspartate Aminotransferase, domain 1"/>
    <property type="match status" value="1"/>
</dbReference>
<comment type="pathway">
    <text evidence="2 12">Amino-acid biosynthesis; L-serine biosynthesis; L-serine from 3-phospho-D-glycerate: step 2/3.</text>
</comment>
<dbReference type="PROSITE" id="PS00595">
    <property type="entry name" value="AA_TRANSFER_CLASS_5"/>
    <property type="match status" value="1"/>
</dbReference>
<dbReference type="InterPro" id="IPR000192">
    <property type="entry name" value="Aminotrans_V_dom"/>
</dbReference>
<dbReference type="InterPro" id="IPR022278">
    <property type="entry name" value="Pser_aminoTfrase"/>
</dbReference>
<evidence type="ECO:0000256" key="7">
    <source>
        <dbReference type="ARBA" id="ARBA00022898"/>
    </source>
</evidence>
<evidence type="ECO:0000256" key="4">
    <source>
        <dbReference type="ARBA" id="ARBA00022576"/>
    </source>
</evidence>
<keyword evidence="7" id="KW-0663">Pyridoxal phosphate</keyword>
<dbReference type="InterPro" id="IPR015422">
    <property type="entry name" value="PyrdxlP-dep_Trfase_small"/>
</dbReference>